<accession>A0ABR5F7L4</accession>
<evidence type="ECO:0000313" key="3">
    <source>
        <dbReference type="Proteomes" id="UP000035425"/>
    </source>
</evidence>
<gene>
    <name evidence="2" type="ORF">FrCorBMG51_03345</name>
</gene>
<dbReference type="Proteomes" id="UP000035425">
    <property type="component" value="Unassembled WGS sequence"/>
</dbReference>
<feature type="compositionally biased region" description="Basic and acidic residues" evidence="1">
    <location>
        <begin position="123"/>
        <end position="135"/>
    </location>
</feature>
<comment type="caution">
    <text evidence="2">The sequence shown here is derived from an EMBL/GenBank/DDBJ whole genome shotgun (WGS) entry which is preliminary data.</text>
</comment>
<protein>
    <submittedName>
        <fullName evidence="2">Uncharacterized protein</fullName>
    </submittedName>
</protein>
<keyword evidence="3" id="KW-1185">Reference proteome</keyword>
<organism evidence="2 3">
    <name type="scientific">Protofrankia coriariae</name>
    <dbReference type="NCBI Taxonomy" id="1562887"/>
    <lineage>
        <taxon>Bacteria</taxon>
        <taxon>Bacillati</taxon>
        <taxon>Actinomycetota</taxon>
        <taxon>Actinomycetes</taxon>
        <taxon>Frankiales</taxon>
        <taxon>Frankiaceae</taxon>
        <taxon>Protofrankia</taxon>
    </lineage>
</organism>
<feature type="region of interest" description="Disordered" evidence="1">
    <location>
        <begin position="1"/>
        <end position="27"/>
    </location>
</feature>
<feature type="region of interest" description="Disordered" evidence="1">
    <location>
        <begin position="123"/>
        <end position="154"/>
    </location>
</feature>
<name>A0ABR5F7L4_9ACTN</name>
<feature type="compositionally biased region" description="Low complexity" evidence="1">
    <location>
        <begin position="1"/>
        <end position="13"/>
    </location>
</feature>
<feature type="region of interest" description="Disordered" evidence="1">
    <location>
        <begin position="74"/>
        <end position="104"/>
    </location>
</feature>
<evidence type="ECO:0000313" key="2">
    <source>
        <dbReference type="EMBL" id="KLL12704.1"/>
    </source>
</evidence>
<proteinExistence type="predicted"/>
<dbReference type="EMBL" id="JWIO01000003">
    <property type="protein sequence ID" value="KLL12704.1"/>
    <property type="molecule type" value="Genomic_DNA"/>
</dbReference>
<reference evidence="2 3" key="1">
    <citation type="submission" date="2014-12" db="EMBL/GenBank/DDBJ databases">
        <title>Frankia sp. BMG5.1 draft genome.</title>
        <authorList>
            <person name="Gtari M."/>
            <person name="Ghodhbane-Gtari F."/>
            <person name="Nouioui I."/>
            <person name="Ktari A."/>
            <person name="Hezbri K."/>
            <person name="Mimouni W."/>
            <person name="Sbissi I."/>
            <person name="Ayari A."/>
            <person name="Yamanaka T."/>
            <person name="Normand P."/>
            <person name="Tisa L.S."/>
            <person name="Boudabous A."/>
        </authorList>
    </citation>
    <scope>NUCLEOTIDE SEQUENCE [LARGE SCALE GENOMIC DNA]</scope>
    <source>
        <strain evidence="2 3">BMG5.1</strain>
    </source>
</reference>
<sequence length="249" mass="26833">MQGPPVGVRAGPGRPDPPGRQPLRVGGLNLGRVREPDGFGDLTLDAVRPQLDAGPRADLAQRRELLDRLARFGHDDPAGELAGQRRRRWQSRRGGRGQQHLAGAGLLEQGQAVRKVVEPHHDGMLVDRGDPRRLGQGDLPQEPDQAMAPVGQRGPAPVVEAASGVGRRPATAFPAGLSRTEPFLAVLPRSPFTTPPVAGPLVVMRLVVMAWLADSRLFGHSPLRTRQPHGLLRWPDAHTGGHTPLRQCP</sequence>
<evidence type="ECO:0000256" key="1">
    <source>
        <dbReference type="SAM" id="MobiDB-lite"/>
    </source>
</evidence>
<feature type="compositionally biased region" description="Basic residues" evidence="1">
    <location>
        <begin position="84"/>
        <end position="95"/>
    </location>
</feature>